<dbReference type="Proteomes" id="UP000177515">
    <property type="component" value="Chromosome 2"/>
</dbReference>
<keyword evidence="5" id="KW-1185">Reference proteome</keyword>
<dbReference type="PANTHER" id="PTHR43877">
    <property type="entry name" value="AMINOALKYLPHOSPHONATE N-ACETYLTRANSFERASE-RELATED-RELATED"/>
    <property type="match status" value="1"/>
</dbReference>
<sequence length="194" mass="20992">MADGGVPPLAVQEWVLRDGVRLAVRPATTADGPALRAFVDGLSRESRYFRYLTGGRVAEPVLESFLASATDGGVAMLVLVDTDQGERIVANGQYVVNQDTAEFAVAVDDDWQGKGLGRRLIGKLRELARSAGLHRMRGDVLSENRRMLALLRDCGFHLRRNPEDSMLHLVEVALDRAEESGGARAPAAGPSLSR</sequence>
<feature type="domain" description="N-acetyltransferase" evidence="3">
    <location>
        <begin position="22"/>
        <end position="171"/>
    </location>
</feature>
<evidence type="ECO:0000313" key="5">
    <source>
        <dbReference type="Proteomes" id="UP000177515"/>
    </source>
</evidence>
<evidence type="ECO:0000256" key="1">
    <source>
        <dbReference type="ARBA" id="ARBA00022679"/>
    </source>
</evidence>
<dbReference type="Gene3D" id="3.40.630.30">
    <property type="match status" value="1"/>
</dbReference>
<protein>
    <recommendedName>
        <fullName evidence="3">N-acetyltransferase domain-containing protein</fullName>
    </recommendedName>
</protein>
<keyword evidence="1" id="KW-0808">Transferase</keyword>
<keyword evidence="2" id="KW-0012">Acyltransferase</keyword>
<evidence type="ECO:0000313" key="4">
    <source>
        <dbReference type="EMBL" id="AOZ10875.1"/>
    </source>
</evidence>
<reference evidence="4 5" key="1">
    <citation type="submission" date="2016-10" db="EMBL/GenBank/DDBJ databases">
        <title>Complete genome sequences of three Cupriavidus strains isolated from various Malaysian environments.</title>
        <authorList>
            <person name="Abdullah A.A.-A."/>
            <person name="Shafie N.A.H."/>
            <person name="Lau N.S."/>
        </authorList>
    </citation>
    <scope>NUCLEOTIDE SEQUENCE [LARGE SCALE GENOMIC DNA]</scope>
    <source>
        <strain evidence="4 5">USMAA1020</strain>
    </source>
</reference>
<dbReference type="InterPro" id="IPR016181">
    <property type="entry name" value="Acyl_CoA_acyltransferase"/>
</dbReference>
<dbReference type="CDD" id="cd04301">
    <property type="entry name" value="NAT_SF"/>
    <property type="match status" value="1"/>
</dbReference>
<name>A0ABM6FG25_9BURK</name>
<dbReference type="InterPro" id="IPR000182">
    <property type="entry name" value="GNAT_dom"/>
</dbReference>
<evidence type="ECO:0000256" key="2">
    <source>
        <dbReference type="ARBA" id="ARBA00023315"/>
    </source>
</evidence>
<dbReference type="PROSITE" id="PS51186">
    <property type="entry name" value="GNAT"/>
    <property type="match status" value="1"/>
</dbReference>
<dbReference type="EMBL" id="CP017755">
    <property type="protein sequence ID" value="AOZ10875.1"/>
    <property type="molecule type" value="Genomic_DNA"/>
</dbReference>
<dbReference type="InterPro" id="IPR050832">
    <property type="entry name" value="Bact_Acetyltransf"/>
</dbReference>
<gene>
    <name evidence="4" type="ORF">BKK80_27920</name>
</gene>
<evidence type="ECO:0000259" key="3">
    <source>
        <dbReference type="PROSITE" id="PS51186"/>
    </source>
</evidence>
<proteinExistence type="predicted"/>
<accession>A0ABM6FG25</accession>
<dbReference type="SUPFAM" id="SSF55729">
    <property type="entry name" value="Acyl-CoA N-acyltransferases (Nat)"/>
    <property type="match status" value="1"/>
</dbReference>
<dbReference type="Pfam" id="PF00583">
    <property type="entry name" value="Acetyltransf_1"/>
    <property type="match status" value="1"/>
</dbReference>
<organism evidence="4 5">
    <name type="scientific">Cupriavidus malaysiensis</name>
    <dbReference type="NCBI Taxonomy" id="367825"/>
    <lineage>
        <taxon>Bacteria</taxon>
        <taxon>Pseudomonadati</taxon>
        <taxon>Pseudomonadota</taxon>
        <taxon>Betaproteobacteria</taxon>
        <taxon>Burkholderiales</taxon>
        <taxon>Burkholderiaceae</taxon>
        <taxon>Cupriavidus</taxon>
    </lineage>
</organism>